<dbReference type="GeneID" id="115168610"/>
<feature type="signal peptide" evidence="2">
    <location>
        <begin position="1"/>
        <end position="23"/>
    </location>
</feature>
<feature type="compositionally biased region" description="Basic and acidic residues" evidence="1">
    <location>
        <begin position="345"/>
        <end position="357"/>
    </location>
</feature>
<proteinExistence type="predicted"/>
<evidence type="ECO:0000313" key="4">
    <source>
        <dbReference type="Ensembl" id="ENSSTUP00000065713.1"/>
    </source>
</evidence>
<dbReference type="Pfam" id="PF00188">
    <property type="entry name" value="CAP"/>
    <property type="match status" value="1"/>
</dbReference>
<dbReference type="Gene3D" id="3.40.33.10">
    <property type="entry name" value="CAP"/>
    <property type="match status" value="1"/>
</dbReference>
<dbReference type="SMART" id="SM00198">
    <property type="entry name" value="SCP"/>
    <property type="match status" value="1"/>
</dbReference>
<reference evidence="4" key="1">
    <citation type="submission" date="2025-08" db="UniProtKB">
        <authorList>
            <consortium name="Ensembl"/>
        </authorList>
    </citation>
    <scope>IDENTIFICATION</scope>
</reference>
<sequence length="385" mass="43097">MLRGTALWAGLMGLYVIVTQCPAACQLSQEDAETLMELHNSYRGQVVPSATYMRKVKWDEKLKILAEGYAVKCMLEQNPDLELLNTGENLFVSNEPLDLNMTMENWFLEHLDYDYNNNSCQDDRMCGHYTQMVWADSHSVGCAAHRCDTIEGLSLEKVTFLVCNYYPKGKFKDGKPYEEGEWCSKCPDNVPRCDQNLCVPDAPEPSEEPDVEEPDAPEPSEEPDVEEPDAPEPSEEPDVEEPDVEEPDVEEPDAPEPSEEPDVEKDTTESSTPHTATATEPGYEEEGDETGTEPGDEEDEEETCTEPGDEEDEEETGTEPGDEEDEEETGTEPGDEEDEEEWEGEERAAEREKERTRNQPPANAGRITTPLLLVTSLMALLSLGL</sequence>
<gene>
    <name evidence="4" type="primary">LOC115168610</name>
</gene>
<dbReference type="InterPro" id="IPR001283">
    <property type="entry name" value="CRISP-related"/>
</dbReference>
<evidence type="ECO:0000256" key="1">
    <source>
        <dbReference type="SAM" id="MobiDB-lite"/>
    </source>
</evidence>
<dbReference type="InParanoid" id="A0A674B2P4"/>
<feature type="compositionally biased region" description="Acidic residues" evidence="1">
    <location>
        <begin position="282"/>
        <end position="344"/>
    </location>
</feature>
<evidence type="ECO:0000256" key="2">
    <source>
        <dbReference type="SAM" id="SignalP"/>
    </source>
</evidence>
<dbReference type="AlphaFoldDB" id="A0A674B2P4"/>
<protein>
    <submittedName>
        <fullName evidence="4">Peptidase inhibitor 16-like</fullName>
    </submittedName>
</protein>
<dbReference type="InterPro" id="IPR035940">
    <property type="entry name" value="CAP_sf"/>
</dbReference>
<feature type="domain" description="SCP" evidence="3">
    <location>
        <begin position="29"/>
        <end position="173"/>
    </location>
</feature>
<keyword evidence="5" id="KW-1185">Reference proteome</keyword>
<accession>A0A674B2P4</accession>
<dbReference type="PROSITE" id="PS01009">
    <property type="entry name" value="CRISP_1"/>
    <property type="match status" value="1"/>
</dbReference>
<dbReference type="PRINTS" id="PR00837">
    <property type="entry name" value="V5TPXLIKE"/>
</dbReference>
<dbReference type="InterPro" id="IPR018244">
    <property type="entry name" value="Allrgn_V5/Tpx1_CS"/>
</dbReference>
<dbReference type="KEGG" id="stru:115168610"/>
<organism evidence="4 5">
    <name type="scientific">Salmo trutta</name>
    <name type="common">Brown trout</name>
    <dbReference type="NCBI Taxonomy" id="8032"/>
    <lineage>
        <taxon>Eukaryota</taxon>
        <taxon>Metazoa</taxon>
        <taxon>Chordata</taxon>
        <taxon>Craniata</taxon>
        <taxon>Vertebrata</taxon>
        <taxon>Euteleostomi</taxon>
        <taxon>Actinopterygii</taxon>
        <taxon>Neopterygii</taxon>
        <taxon>Teleostei</taxon>
        <taxon>Protacanthopterygii</taxon>
        <taxon>Salmoniformes</taxon>
        <taxon>Salmonidae</taxon>
        <taxon>Salmoninae</taxon>
        <taxon>Salmo</taxon>
    </lineage>
</organism>
<feature type="compositionally biased region" description="Acidic residues" evidence="1">
    <location>
        <begin position="204"/>
        <end position="263"/>
    </location>
</feature>
<name>A0A674B2P4_SALTR</name>
<dbReference type="OMA" id="AKCIWGH"/>
<keyword evidence="2" id="KW-0732">Signal</keyword>
<reference evidence="4" key="2">
    <citation type="submission" date="2025-09" db="UniProtKB">
        <authorList>
            <consortium name="Ensembl"/>
        </authorList>
    </citation>
    <scope>IDENTIFICATION</scope>
</reference>
<evidence type="ECO:0000259" key="3">
    <source>
        <dbReference type="SMART" id="SM00198"/>
    </source>
</evidence>
<dbReference type="PANTHER" id="PTHR10334">
    <property type="entry name" value="CYSTEINE-RICH SECRETORY PROTEIN-RELATED"/>
    <property type="match status" value="1"/>
</dbReference>
<dbReference type="Proteomes" id="UP000472277">
    <property type="component" value="Chromosome 30"/>
</dbReference>
<dbReference type="InterPro" id="IPR014044">
    <property type="entry name" value="CAP_dom"/>
</dbReference>
<dbReference type="GO" id="GO:0005576">
    <property type="term" value="C:extracellular region"/>
    <property type="evidence" value="ECO:0007669"/>
    <property type="project" value="InterPro"/>
</dbReference>
<dbReference type="SUPFAM" id="SSF55797">
    <property type="entry name" value="PR-1-like"/>
    <property type="match status" value="1"/>
</dbReference>
<dbReference type="GeneTree" id="ENSGT00940000163908"/>
<feature type="region of interest" description="Disordered" evidence="1">
    <location>
        <begin position="197"/>
        <end position="369"/>
    </location>
</feature>
<dbReference type="Ensembl" id="ENSSTUT00000069628.1">
    <property type="protein sequence ID" value="ENSSTUP00000065713.1"/>
    <property type="gene ID" value="ENSSTUG00000028719.1"/>
</dbReference>
<feature type="chain" id="PRO_5025686931" evidence="2">
    <location>
        <begin position="24"/>
        <end position="385"/>
    </location>
</feature>
<dbReference type="RefSeq" id="XP_029579917.1">
    <property type="nucleotide sequence ID" value="XM_029724057.1"/>
</dbReference>
<dbReference type="OrthoDB" id="337038at2759"/>
<feature type="compositionally biased region" description="Polar residues" evidence="1">
    <location>
        <begin position="269"/>
        <end position="278"/>
    </location>
</feature>
<evidence type="ECO:0000313" key="5">
    <source>
        <dbReference type="Proteomes" id="UP000472277"/>
    </source>
</evidence>